<accession>D4TW76</accession>
<dbReference type="EMBL" id="ACYT02000010">
    <property type="protein sequence ID" value="EFF80821.1"/>
    <property type="molecule type" value="Genomic_DNA"/>
</dbReference>
<protein>
    <submittedName>
        <fullName evidence="1">Uncharacterized protein</fullName>
    </submittedName>
</protein>
<comment type="caution">
    <text evidence="1">The sequence shown here is derived from an EMBL/GenBank/DDBJ whole genome shotgun (WGS) entry which is preliminary data.</text>
</comment>
<proteinExistence type="predicted"/>
<evidence type="ECO:0000313" key="1">
    <source>
        <dbReference type="EMBL" id="EFF80821.1"/>
    </source>
</evidence>
<organism evidence="1 2">
    <name type="scientific">Schaalia odontolytica F0309</name>
    <dbReference type="NCBI Taxonomy" id="649742"/>
    <lineage>
        <taxon>Bacteria</taxon>
        <taxon>Bacillati</taxon>
        <taxon>Actinomycetota</taxon>
        <taxon>Actinomycetes</taxon>
        <taxon>Actinomycetales</taxon>
        <taxon>Actinomycetaceae</taxon>
        <taxon>Schaalia</taxon>
    </lineage>
</organism>
<dbReference type="Proteomes" id="UP000003150">
    <property type="component" value="Unassembled WGS sequence"/>
</dbReference>
<gene>
    <name evidence="1" type="ORF">HMPREF0970_00184</name>
</gene>
<dbReference type="HOGENOM" id="CLU_2044685_0_0_11"/>
<reference evidence="1 2" key="1">
    <citation type="submission" date="2009-10" db="EMBL/GenBank/DDBJ databases">
        <authorList>
            <person name="Weinstock G."/>
            <person name="Sodergren E."/>
            <person name="Clifton S."/>
            <person name="Fulton L."/>
            <person name="Fulton B."/>
            <person name="Courtney L."/>
            <person name="Fronick C."/>
            <person name="Harrison M."/>
            <person name="Strong C."/>
            <person name="Farmer C."/>
            <person name="Delahaunty K."/>
            <person name="Markovic C."/>
            <person name="Hall O."/>
            <person name="Minx P."/>
            <person name="Tomlinson C."/>
            <person name="Mitreva M."/>
            <person name="Nelson J."/>
            <person name="Hou S."/>
            <person name="Wollam A."/>
            <person name="Pepin K.H."/>
            <person name="Johnson M."/>
            <person name="Bhonagiri V."/>
            <person name="Nash W.E."/>
            <person name="Warren W."/>
            <person name="Chinwalla A."/>
            <person name="Mardis E.R."/>
            <person name="Wilson R.K."/>
        </authorList>
    </citation>
    <scope>NUCLEOTIDE SEQUENCE [LARGE SCALE GENOMIC DNA]</scope>
    <source>
        <strain evidence="1 2">F0309</strain>
    </source>
</reference>
<dbReference type="AlphaFoldDB" id="D4TW76"/>
<sequence>MNGGPRRIRRTVSLLIENLRKSFTGSIRIAHCCFEVGDRLRLLRLTRSRIPFWMIRQIYLRHSEYTDLRVFGCPLLFRESRFNGGDPLFVRDFSFRSTRLSLLERRRVGFPGICGTAESR</sequence>
<evidence type="ECO:0000313" key="2">
    <source>
        <dbReference type="Proteomes" id="UP000003150"/>
    </source>
</evidence>
<name>D4TW76_9ACTO</name>